<proteinExistence type="predicted"/>
<evidence type="ECO:0000313" key="2">
    <source>
        <dbReference type="Proteomes" id="UP000005870"/>
    </source>
</evidence>
<name>G7US39_PSEUP</name>
<gene>
    <name evidence="1" type="ordered locus">DSC_00275</name>
</gene>
<dbReference type="AlphaFoldDB" id="G7US39"/>
<accession>G7US39</accession>
<reference evidence="1 2" key="1">
    <citation type="journal article" date="2012" name="J. Bacteriol.">
        <title>Complete Genome Sequence of the BTEX-Degrading Bacterium Pseudoxanthomonas spadix BD-a59.</title>
        <authorList>
            <person name="Lee S.H."/>
            <person name="Jin H.M."/>
            <person name="Lee H.J."/>
            <person name="Kim J.M."/>
            <person name="Jeon C.O."/>
        </authorList>
    </citation>
    <scope>NUCLEOTIDE SEQUENCE [LARGE SCALE GENOMIC DNA]</scope>
    <source>
        <strain evidence="1 2">BD-a59</strain>
    </source>
</reference>
<dbReference type="STRING" id="1045855.DSC_00275"/>
<organism evidence="1 2">
    <name type="scientific">Pseudoxanthomonas spadix (strain BD-a59)</name>
    <dbReference type="NCBI Taxonomy" id="1045855"/>
    <lineage>
        <taxon>Bacteria</taxon>
        <taxon>Pseudomonadati</taxon>
        <taxon>Pseudomonadota</taxon>
        <taxon>Gammaproteobacteria</taxon>
        <taxon>Lysobacterales</taxon>
        <taxon>Lysobacteraceae</taxon>
        <taxon>Pseudoxanthomonas</taxon>
    </lineage>
</organism>
<protein>
    <submittedName>
        <fullName evidence="1">Uncharacterized protein</fullName>
    </submittedName>
</protein>
<dbReference type="HOGENOM" id="CLU_3238535_0_0_6"/>
<dbReference type="Proteomes" id="UP000005870">
    <property type="component" value="Chromosome"/>
</dbReference>
<sequence>MASTRINPGQKPGLRIMAGRESVAASAMAHPDFRKMPPCSAGG</sequence>
<dbReference type="EMBL" id="CP003093">
    <property type="protein sequence ID" value="AER54708.1"/>
    <property type="molecule type" value="Genomic_DNA"/>
</dbReference>
<evidence type="ECO:0000313" key="1">
    <source>
        <dbReference type="EMBL" id="AER54708.1"/>
    </source>
</evidence>
<dbReference type="KEGG" id="psd:DSC_00275"/>
<keyword evidence="2" id="KW-1185">Reference proteome</keyword>